<evidence type="ECO:0000256" key="4">
    <source>
        <dbReference type="ARBA" id="ARBA00022475"/>
    </source>
</evidence>
<keyword evidence="4" id="KW-1003">Cell membrane</keyword>
<evidence type="ECO:0000256" key="2">
    <source>
        <dbReference type="ARBA" id="ARBA00004429"/>
    </source>
</evidence>
<organism evidence="19 20">
    <name type="scientific">Pannonibacter phragmitetus</name>
    <dbReference type="NCBI Taxonomy" id="121719"/>
    <lineage>
        <taxon>Bacteria</taxon>
        <taxon>Pseudomonadati</taxon>
        <taxon>Pseudomonadota</taxon>
        <taxon>Alphaproteobacteria</taxon>
        <taxon>Hyphomicrobiales</taxon>
        <taxon>Stappiaceae</taxon>
        <taxon>Pannonibacter</taxon>
    </lineage>
</organism>
<feature type="domain" description="Histidine kinase" evidence="17">
    <location>
        <begin position="292"/>
        <end position="495"/>
    </location>
</feature>
<accession>A0A378ZSN6</accession>
<dbReference type="PRINTS" id="PR00344">
    <property type="entry name" value="BCTRLSENSOR"/>
</dbReference>
<dbReference type="SMART" id="SM00304">
    <property type="entry name" value="HAMP"/>
    <property type="match status" value="1"/>
</dbReference>
<keyword evidence="10" id="KW-0418">Kinase</keyword>
<evidence type="ECO:0000256" key="7">
    <source>
        <dbReference type="ARBA" id="ARBA00022679"/>
    </source>
</evidence>
<evidence type="ECO:0000256" key="3">
    <source>
        <dbReference type="ARBA" id="ARBA00012438"/>
    </source>
</evidence>
<dbReference type="PANTHER" id="PTHR44936:SF5">
    <property type="entry name" value="SENSOR HISTIDINE KINASE ENVZ"/>
    <property type="match status" value="1"/>
</dbReference>
<dbReference type="Pfam" id="PF00512">
    <property type="entry name" value="HisKA"/>
    <property type="match status" value="1"/>
</dbReference>
<keyword evidence="13" id="KW-0902">Two-component regulatory system</keyword>
<evidence type="ECO:0000256" key="13">
    <source>
        <dbReference type="ARBA" id="ARBA00023012"/>
    </source>
</evidence>
<reference evidence="19 20" key="1">
    <citation type="submission" date="2018-06" db="EMBL/GenBank/DDBJ databases">
        <authorList>
            <consortium name="Pathogen Informatics"/>
            <person name="Doyle S."/>
        </authorList>
    </citation>
    <scope>NUCLEOTIDE SEQUENCE [LARGE SCALE GENOMIC DNA]</scope>
    <source>
        <strain evidence="19 20">NCTC13350</strain>
    </source>
</reference>
<dbReference type="CDD" id="cd00082">
    <property type="entry name" value="HisKA"/>
    <property type="match status" value="1"/>
</dbReference>
<dbReference type="Gene3D" id="1.10.287.130">
    <property type="match status" value="1"/>
</dbReference>
<dbReference type="PROSITE" id="PS50109">
    <property type="entry name" value="HIS_KIN"/>
    <property type="match status" value="1"/>
</dbReference>
<evidence type="ECO:0000256" key="16">
    <source>
        <dbReference type="SAM" id="Phobius"/>
    </source>
</evidence>
<feature type="compositionally biased region" description="Basic and acidic residues" evidence="15">
    <location>
        <begin position="139"/>
        <end position="169"/>
    </location>
</feature>
<dbReference type="InterPro" id="IPR036097">
    <property type="entry name" value="HisK_dim/P_sf"/>
</dbReference>
<dbReference type="InterPro" id="IPR003594">
    <property type="entry name" value="HATPase_dom"/>
</dbReference>
<dbReference type="SMART" id="SM00388">
    <property type="entry name" value="HisKA"/>
    <property type="match status" value="1"/>
</dbReference>
<dbReference type="OrthoDB" id="9804645at2"/>
<comment type="catalytic activity">
    <reaction evidence="1">
        <text>ATP + protein L-histidine = ADP + protein N-phospho-L-histidine.</text>
        <dbReference type="EC" id="2.7.13.3"/>
    </reaction>
</comment>
<dbReference type="Proteomes" id="UP000255000">
    <property type="component" value="Unassembled WGS sequence"/>
</dbReference>
<dbReference type="InterPro" id="IPR036890">
    <property type="entry name" value="HATPase_C_sf"/>
</dbReference>
<gene>
    <name evidence="19" type="primary">envZ_1</name>
    <name evidence="19" type="ORF">NCTC13350_01068</name>
</gene>
<feature type="domain" description="HAMP" evidence="18">
    <location>
        <begin position="232"/>
        <end position="284"/>
    </location>
</feature>
<name>A0A378ZSN6_9HYPH</name>
<evidence type="ECO:0000259" key="18">
    <source>
        <dbReference type="PROSITE" id="PS50885"/>
    </source>
</evidence>
<evidence type="ECO:0000256" key="14">
    <source>
        <dbReference type="ARBA" id="ARBA00023136"/>
    </source>
</evidence>
<evidence type="ECO:0000259" key="17">
    <source>
        <dbReference type="PROSITE" id="PS50109"/>
    </source>
</evidence>
<dbReference type="CDD" id="cd00075">
    <property type="entry name" value="HATPase"/>
    <property type="match status" value="1"/>
</dbReference>
<proteinExistence type="predicted"/>
<dbReference type="PROSITE" id="PS50885">
    <property type="entry name" value="HAMP"/>
    <property type="match status" value="1"/>
</dbReference>
<evidence type="ECO:0000313" key="19">
    <source>
        <dbReference type="EMBL" id="SUB00157.1"/>
    </source>
</evidence>
<dbReference type="InterPro" id="IPR003660">
    <property type="entry name" value="HAMP_dom"/>
</dbReference>
<dbReference type="InterPro" id="IPR003661">
    <property type="entry name" value="HisK_dim/P_dom"/>
</dbReference>
<dbReference type="Gene3D" id="1.10.8.500">
    <property type="entry name" value="HAMP domain in histidine kinase"/>
    <property type="match status" value="1"/>
</dbReference>
<dbReference type="Pfam" id="PF02518">
    <property type="entry name" value="HATPase_c"/>
    <property type="match status" value="1"/>
</dbReference>
<evidence type="ECO:0000256" key="6">
    <source>
        <dbReference type="ARBA" id="ARBA00022553"/>
    </source>
</evidence>
<sequence>MTAPAFFRKSATFLRRLWPRSLGGQLIALLLIALIGSQAVSIWLFAGERRLAVYEAIGDGVIVRTASLVPLLDTAGGTTRSQLLQATSSAMTRFWVDSEPLVASTPQSGAERRLAGALAEELGQDPGIRASLSAAGTGPDRRNEKPAREEWKKREETRETSLQKLEERERRREERLRHRLIAIEFSVPLADGQWLNVLTSHRPPPPGAFYTLVLQMGLMALAIIAIVAFTIRQVSRPLRQLADAADRLGRGEDVPPVPEAGPRELRSTISAFNAMQDRLSRFVADRTRMLAAISHDLRTPITSLRLRAEFIDDDENREKIIATLDEMAAMTEATLAFARDEAVSEQREAVDLMAVLESLAGDQTDMGHDVRLMAADRDPMAPAIALPCRPLAFKRALRNLIENAIRYGGSARIFVEGGQREVIIRVEDDGPGIPEDRMGDVFEPFVRLETSRSGETGGIGLGLAIARSLIHAHGGTITLTNRPEGGLTATVTLPL</sequence>
<dbReference type="Gene3D" id="3.30.565.10">
    <property type="entry name" value="Histidine kinase-like ATPase, C-terminal domain"/>
    <property type="match status" value="1"/>
</dbReference>
<dbReference type="AlphaFoldDB" id="A0A378ZSN6"/>
<dbReference type="GO" id="GO:0005524">
    <property type="term" value="F:ATP binding"/>
    <property type="evidence" value="ECO:0007669"/>
    <property type="project" value="UniProtKB-KW"/>
</dbReference>
<keyword evidence="11" id="KW-0067">ATP-binding</keyword>
<keyword evidence="5" id="KW-0997">Cell inner membrane</keyword>
<dbReference type="EMBL" id="UGSK01000001">
    <property type="protein sequence ID" value="SUB00157.1"/>
    <property type="molecule type" value="Genomic_DNA"/>
</dbReference>
<dbReference type="InterPro" id="IPR004358">
    <property type="entry name" value="Sig_transdc_His_kin-like_C"/>
</dbReference>
<evidence type="ECO:0000256" key="8">
    <source>
        <dbReference type="ARBA" id="ARBA00022692"/>
    </source>
</evidence>
<evidence type="ECO:0000256" key="12">
    <source>
        <dbReference type="ARBA" id="ARBA00022989"/>
    </source>
</evidence>
<evidence type="ECO:0000256" key="9">
    <source>
        <dbReference type="ARBA" id="ARBA00022741"/>
    </source>
</evidence>
<evidence type="ECO:0000256" key="15">
    <source>
        <dbReference type="SAM" id="MobiDB-lite"/>
    </source>
</evidence>
<keyword evidence="14 16" id="KW-0472">Membrane</keyword>
<keyword evidence="9" id="KW-0547">Nucleotide-binding</keyword>
<dbReference type="Pfam" id="PF00672">
    <property type="entry name" value="HAMP"/>
    <property type="match status" value="1"/>
</dbReference>
<dbReference type="EC" id="2.7.13.3" evidence="3"/>
<comment type="subcellular location">
    <subcellularLocation>
        <location evidence="2">Cell inner membrane</location>
        <topology evidence="2">Multi-pass membrane protein</topology>
    </subcellularLocation>
</comment>
<feature type="transmembrane region" description="Helical" evidence="16">
    <location>
        <begin position="26"/>
        <end position="46"/>
    </location>
</feature>
<dbReference type="SMART" id="SM00387">
    <property type="entry name" value="HATPase_c"/>
    <property type="match status" value="1"/>
</dbReference>
<dbReference type="GO" id="GO:0005886">
    <property type="term" value="C:plasma membrane"/>
    <property type="evidence" value="ECO:0007669"/>
    <property type="project" value="UniProtKB-SubCell"/>
</dbReference>
<dbReference type="SUPFAM" id="SSF47384">
    <property type="entry name" value="Homodimeric domain of signal transducing histidine kinase"/>
    <property type="match status" value="1"/>
</dbReference>
<evidence type="ECO:0000256" key="5">
    <source>
        <dbReference type="ARBA" id="ARBA00022519"/>
    </source>
</evidence>
<dbReference type="GO" id="GO:0000155">
    <property type="term" value="F:phosphorelay sensor kinase activity"/>
    <property type="evidence" value="ECO:0007669"/>
    <property type="project" value="InterPro"/>
</dbReference>
<evidence type="ECO:0000313" key="20">
    <source>
        <dbReference type="Proteomes" id="UP000255000"/>
    </source>
</evidence>
<keyword evidence="8 16" id="KW-0812">Transmembrane</keyword>
<dbReference type="RefSeq" id="WP_019962884.1">
    <property type="nucleotide sequence ID" value="NZ_UGSK01000001.1"/>
</dbReference>
<keyword evidence="7 19" id="KW-0808">Transferase</keyword>
<dbReference type="InterPro" id="IPR050980">
    <property type="entry name" value="2C_sensor_his_kinase"/>
</dbReference>
<evidence type="ECO:0000256" key="10">
    <source>
        <dbReference type="ARBA" id="ARBA00022777"/>
    </source>
</evidence>
<feature type="transmembrane region" description="Helical" evidence="16">
    <location>
        <begin position="209"/>
        <end position="231"/>
    </location>
</feature>
<protein>
    <recommendedName>
        <fullName evidence="3">histidine kinase</fullName>
        <ecNumber evidence="3">2.7.13.3</ecNumber>
    </recommendedName>
</protein>
<feature type="region of interest" description="Disordered" evidence="15">
    <location>
        <begin position="129"/>
        <end position="169"/>
    </location>
</feature>
<keyword evidence="6" id="KW-0597">Phosphoprotein</keyword>
<dbReference type="PANTHER" id="PTHR44936">
    <property type="entry name" value="SENSOR PROTEIN CREC"/>
    <property type="match status" value="1"/>
</dbReference>
<evidence type="ECO:0000256" key="1">
    <source>
        <dbReference type="ARBA" id="ARBA00000085"/>
    </source>
</evidence>
<dbReference type="CDD" id="cd06225">
    <property type="entry name" value="HAMP"/>
    <property type="match status" value="1"/>
</dbReference>
<keyword evidence="12 16" id="KW-1133">Transmembrane helix</keyword>
<dbReference type="InterPro" id="IPR005467">
    <property type="entry name" value="His_kinase_dom"/>
</dbReference>
<dbReference type="SUPFAM" id="SSF55874">
    <property type="entry name" value="ATPase domain of HSP90 chaperone/DNA topoisomerase II/histidine kinase"/>
    <property type="match status" value="1"/>
</dbReference>
<evidence type="ECO:0000256" key="11">
    <source>
        <dbReference type="ARBA" id="ARBA00022840"/>
    </source>
</evidence>